<dbReference type="AlphaFoldDB" id="A0A9X3IMV4"/>
<proteinExistence type="predicted"/>
<feature type="compositionally biased region" description="Basic and acidic residues" evidence="1">
    <location>
        <begin position="114"/>
        <end position="132"/>
    </location>
</feature>
<evidence type="ECO:0000313" key="2">
    <source>
        <dbReference type="EMBL" id="MCX5570921.1"/>
    </source>
</evidence>
<feature type="region of interest" description="Disordered" evidence="1">
    <location>
        <begin position="114"/>
        <end position="139"/>
    </location>
</feature>
<comment type="caution">
    <text evidence="2">The sequence shown here is derived from an EMBL/GenBank/DDBJ whole genome shotgun (WGS) entry which is preliminary data.</text>
</comment>
<dbReference type="EMBL" id="JAPKNK010000007">
    <property type="protein sequence ID" value="MCX5570921.1"/>
    <property type="molecule type" value="Genomic_DNA"/>
</dbReference>
<organism evidence="2 3">
    <name type="scientific">Kaistia nematophila</name>
    <dbReference type="NCBI Taxonomy" id="2994654"/>
    <lineage>
        <taxon>Bacteria</taxon>
        <taxon>Pseudomonadati</taxon>
        <taxon>Pseudomonadota</taxon>
        <taxon>Alphaproteobacteria</taxon>
        <taxon>Hyphomicrobiales</taxon>
        <taxon>Kaistiaceae</taxon>
        <taxon>Kaistia</taxon>
    </lineage>
</organism>
<gene>
    <name evidence="2" type="ORF">OSH07_17070</name>
</gene>
<sequence>MQFGPALPESNFLNHAEDLALLLETLPHRLDLVDSALAWRPEHRRQALASAAGHRDRVRLDRLASEIDRQASSAQDAVREAVRAGKLDLLWPIAALARSEIRPVIAKARDAIARSAPPEETRTERVAPDEPHVPLARSA</sequence>
<accession>A0A9X3IMV4</accession>
<dbReference type="RefSeq" id="WP_266339880.1">
    <property type="nucleotide sequence ID" value="NZ_JAPKNK010000007.1"/>
</dbReference>
<dbReference type="Proteomes" id="UP001144805">
    <property type="component" value="Unassembled WGS sequence"/>
</dbReference>
<name>A0A9X3IMV4_9HYPH</name>
<reference evidence="2" key="1">
    <citation type="submission" date="2022-11" db="EMBL/GenBank/DDBJ databases">
        <title>Biodiversity and phylogenetic relationships of bacteria.</title>
        <authorList>
            <person name="Machado R.A.R."/>
            <person name="Bhat A."/>
            <person name="Loulou A."/>
            <person name="Kallel S."/>
        </authorList>
    </citation>
    <scope>NUCLEOTIDE SEQUENCE</scope>
    <source>
        <strain evidence="2">K-TC2</strain>
    </source>
</reference>
<keyword evidence="3" id="KW-1185">Reference proteome</keyword>
<evidence type="ECO:0000256" key="1">
    <source>
        <dbReference type="SAM" id="MobiDB-lite"/>
    </source>
</evidence>
<evidence type="ECO:0000313" key="3">
    <source>
        <dbReference type="Proteomes" id="UP001144805"/>
    </source>
</evidence>
<protein>
    <submittedName>
        <fullName evidence="2">Uncharacterized protein</fullName>
    </submittedName>
</protein>